<organism evidence="1 2">
    <name type="scientific">Robertmurraya siralis</name>
    <dbReference type="NCBI Taxonomy" id="77777"/>
    <lineage>
        <taxon>Bacteria</taxon>
        <taxon>Bacillati</taxon>
        <taxon>Bacillota</taxon>
        <taxon>Bacilli</taxon>
        <taxon>Bacillales</taxon>
        <taxon>Bacillaceae</taxon>
        <taxon>Robertmurraya</taxon>
    </lineage>
</organism>
<dbReference type="InterPro" id="IPR029056">
    <property type="entry name" value="Ribokinase-like"/>
</dbReference>
<reference evidence="1" key="1">
    <citation type="submission" date="2021-03" db="EMBL/GenBank/DDBJ databases">
        <title>Antimicrobial resistance genes in bacteria isolated from Japanese honey, and their potential for conferring macrolide and lincosamide resistance in the American foulbrood pathogen Paenibacillus larvae.</title>
        <authorList>
            <person name="Okamoto M."/>
            <person name="Kumagai M."/>
            <person name="Kanamori H."/>
            <person name="Takamatsu D."/>
        </authorList>
    </citation>
    <scope>NUCLEOTIDE SEQUENCE</scope>
    <source>
        <strain evidence="1">J27TS8</strain>
    </source>
</reference>
<evidence type="ECO:0000313" key="2">
    <source>
        <dbReference type="Proteomes" id="UP000682111"/>
    </source>
</evidence>
<keyword evidence="1" id="KW-0418">Kinase</keyword>
<keyword evidence="2" id="KW-1185">Reference proteome</keyword>
<dbReference type="GO" id="GO:0016301">
    <property type="term" value="F:kinase activity"/>
    <property type="evidence" value="ECO:0007669"/>
    <property type="project" value="UniProtKB-KW"/>
</dbReference>
<keyword evidence="1" id="KW-0808">Transferase</keyword>
<name>A0A920BU92_9BACI</name>
<dbReference type="RefSeq" id="WP_212933916.1">
    <property type="nucleotide sequence ID" value="NZ_BORC01000004.1"/>
</dbReference>
<dbReference type="Proteomes" id="UP000682111">
    <property type="component" value="Unassembled WGS sequence"/>
</dbReference>
<comment type="caution">
    <text evidence="1">The sequence shown here is derived from an EMBL/GenBank/DDBJ whole genome shotgun (WGS) entry which is preliminary data.</text>
</comment>
<dbReference type="Gene3D" id="3.40.50.450">
    <property type="match status" value="1"/>
</dbReference>
<proteinExistence type="predicted"/>
<dbReference type="SUPFAM" id="SSF53613">
    <property type="entry name" value="Ribokinase-like"/>
    <property type="match status" value="1"/>
</dbReference>
<evidence type="ECO:0000313" key="1">
    <source>
        <dbReference type="EMBL" id="GIN62733.1"/>
    </source>
</evidence>
<dbReference type="Gene3D" id="3.40.1190.20">
    <property type="match status" value="1"/>
</dbReference>
<gene>
    <name evidence="1" type="ORF">J27TS8_27260</name>
</gene>
<dbReference type="AlphaFoldDB" id="A0A920BU92"/>
<dbReference type="EMBL" id="BORC01000004">
    <property type="protein sequence ID" value="GIN62733.1"/>
    <property type="molecule type" value="Genomic_DNA"/>
</dbReference>
<sequence>MQKIEEKKLLVIGEVYIDTHLDQTPIQCRLGGIFHSARALHALGQNYALGIISPSYLTPSIDKYSKVLETKCYSTIGEISNAPNVILINESTEAGEQGYEDILYKQKEIKIDTQKLLSLIKEFDPTDILIYPGNYNLLELGEVLKETAAHIHIDFQYEESYLEEFSKLVKLESVILSTSSKFFISKCNGKSDHLLNFLKHKSNSILLKENRGGSRYFSCDTSEIISAPAFINETRHSVGVGDCYNAVFLTYSNNKANSMKIASYVASWYASTFNHETFTSNVKHIHELNDQINELPGIRLEWEVRKNCHIYIAAPDFPHLDTRLIDVIHNSLKYHNFTPHRPIKENGIILGNEDEKTQMETYFKDIELLNKSSILIAVLINDDPGTYVEIGWMSKSNKPTILFDPNYMANNLFLKKTVTRICHTTSEVINSVFEFLGTESEG</sequence>
<accession>A0A920BU92</accession>
<protein>
    <submittedName>
        <fullName evidence="1">Sugar kinase</fullName>
    </submittedName>
</protein>
<dbReference type="Pfam" id="PF05014">
    <property type="entry name" value="Nuc_deoxyrib_tr"/>
    <property type="match status" value="1"/>
</dbReference>
<dbReference type="SUPFAM" id="SSF52309">
    <property type="entry name" value="N-(deoxy)ribosyltransferase-like"/>
    <property type="match status" value="1"/>
</dbReference>
<dbReference type="InterPro" id="IPR007710">
    <property type="entry name" value="Nucleoside_deoxyribTrfase"/>
</dbReference>